<gene>
    <name evidence="1" type="ORF">BJY22_003993</name>
</gene>
<name>A0A7X5VCI7_9ACTN</name>
<comment type="caution">
    <text evidence="1">The sequence shown here is derived from an EMBL/GenBank/DDBJ whole genome shotgun (WGS) entry which is preliminary data.</text>
</comment>
<proteinExistence type="predicted"/>
<sequence length="78" mass="8956">MRILCSNEVDAERAAVAEDESVLVLSRGELAFLANSVQEALEVVDEWEFDTRLGMRPEESRMLHDRIRSFLMENRSGE</sequence>
<dbReference type="EMBL" id="JAASRO010000001">
    <property type="protein sequence ID" value="NIK58276.1"/>
    <property type="molecule type" value="Genomic_DNA"/>
</dbReference>
<dbReference type="AlphaFoldDB" id="A0A7X5VCI7"/>
<accession>A0A7X5VCI7</accession>
<evidence type="ECO:0000313" key="1">
    <source>
        <dbReference type="EMBL" id="NIK58276.1"/>
    </source>
</evidence>
<reference evidence="1 2" key="1">
    <citation type="submission" date="2020-03" db="EMBL/GenBank/DDBJ databases">
        <title>Sequencing the genomes of 1000 actinobacteria strains.</title>
        <authorList>
            <person name="Klenk H.-P."/>
        </authorList>
    </citation>
    <scope>NUCLEOTIDE SEQUENCE [LARGE SCALE GENOMIC DNA]</scope>
    <source>
        <strain evidence="1 2">DSM 45490</strain>
    </source>
</reference>
<organism evidence="1 2">
    <name type="scientific">Kribbella shirazensis</name>
    <dbReference type="NCBI Taxonomy" id="1105143"/>
    <lineage>
        <taxon>Bacteria</taxon>
        <taxon>Bacillati</taxon>
        <taxon>Actinomycetota</taxon>
        <taxon>Actinomycetes</taxon>
        <taxon>Propionibacteriales</taxon>
        <taxon>Kribbellaceae</taxon>
        <taxon>Kribbella</taxon>
    </lineage>
</organism>
<dbReference type="RefSeq" id="WP_167208942.1">
    <property type="nucleotide sequence ID" value="NZ_JAASRO010000001.1"/>
</dbReference>
<protein>
    <submittedName>
        <fullName evidence="1">Uncharacterized protein</fullName>
    </submittedName>
</protein>
<evidence type="ECO:0000313" key="2">
    <source>
        <dbReference type="Proteomes" id="UP000555407"/>
    </source>
</evidence>
<dbReference type="Proteomes" id="UP000555407">
    <property type="component" value="Unassembled WGS sequence"/>
</dbReference>
<keyword evidence="2" id="KW-1185">Reference proteome</keyword>